<evidence type="ECO:0000256" key="1">
    <source>
        <dbReference type="SAM" id="Phobius"/>
    </source>
</evidence>
<feature type="transmembrane region" description="Helical" evidence="1">
    <location>
        <begin position="227"/>
        <end position="243"/>
    </location>
</feature>
<dbReference type="NCBIfam" id="TIGR02595">
    <property type="entry name" value="PEP_CTERM"/>
    <property type="match status" value="1"/>
</dbReference>
<dbReference type="Pfam" id="PF07589">
    <property type="entry name" value="PEP-CTERM"/>
    <property type="match status" value="1"/>
</dbReference>
<dbReference type="InterPro" id="IPR013424">
    <property type="entry name" value="Ice-binding_C"/>
</dbReference>
<organism evidence="3">
    <name type="scientific">hydrothermal vent metagenome</name>
    <dbReference type="NCBI Taxonomy" id="652676"/>
    <lineage>
        <taxon>unclassified sequences</taxon>
        <taxon>metagenomes</taxon>
        <taxon>ecological metagenomes</taxon>
    </lineage>
</organism>
<evidence type="ECO:0000313" key="3">
    <source>
        <dbReference type="EMBL" id="VAV95269.1"/>
    </source>
</evidence>
<sequence>MRLLKICLTTISFMVISLSAYAIPATATLTISNGTLNYDASGDGTGSIYDGIFGEDDWTYTGSFDFSTSLTGTPPAFSENANWFLSAEGWYEFGWVDVQGSAGDGGDAGSIGPISLGYGSADDLFGAGITDYSDILPAIGMALSSTPTLTDVILAVNAILDPSIAASIPLPSMITDISDFIWVSLSGNTVSYVSNLGLTIGSTGLAASMGVANFGGSLTLTAVPEPGTLGLLGLGLIGIGLIARRKRLAA</sequence>
<evidence type="ECO:0000259" key="2">
    <source>
        <dbReference type="Pfam" id="PF07589"/>
    </source>
</evidence>
<feature type="domain" description="Ice-binding protein C-terminal" evidence="2">
    <location>
        <begin position="222"/>
        <end position="246"/>
    </location>
</feature>
<dbReference type="EMBL" id="UOED01000097">
    <property type="protein sequence ID" value="VAV95269.1"/>
    <property type="molecule type" value="Genomic_DNA"/>
</dbReference>
<protein>
    <recommendedName>
        <fullName evidence="2">Ice-binding protein C-terminal domain-containing protein</fullName>
    </recommendedName>
</protein>
<keyword evidence="1" id="KW-0472">Membrane</keyword>
<accession>A0A3B0RTL3</accession>
<name>A0A3B0RTL3_9ZZZZ</name>
<gene>
    <name evidence="3" type="ORF">MNBD_ALPHA02-705</name>
</gene>
<dbReference type="AlphaFoldDB" id="A0A3B0RTL3"/>
<reference evidence="3" key="1">
    <citation type="submission" date="2018-06" db="EMBL/GenBank/DDBJ databases">
        <authorList>
            <person name="Zhirakovskaya E."/>
        </authorList>
    </citation>
    <scope>NUCLEOTIDE SEQUENCE</scope>
</reference>
<keyword evidence="1" id="KW-0812">Transmembrane</keyword>
<proteinExistence type="predicted"/>
<keyword evidence="1" id="KW-1133">Transmembrane helix</keyword>